<proteinExistence type="predicted"/>
<dbReference type="KEGG" id="fsm:CCS41_11060"/>
<keyword evidence="1" id="KW-0812">Transmembrane</keyword>
<dbReference type="RefSeq" id="WP_072550059.1">
    <property type="nucleotide sequence ID" value="NZ_CP021659.1"/>
</dbReference>
<gene>
    <name evidence="2" type="ORF">CCS41_11060</name>
</gene>
<protein>
    <submittedName>
        <fullName evidence="2">Uncharacterized protein</fullName>
    </submittedName>
</protein>
<dbReference type="OrthoDB" id="6455710at2"/>
<dbReference type="AlphaFoldDB" id="A0A2U8I6T8"/>
<evidence type="ECO:0000313" key="3">
    <source>
        <dbReference type="Proteomes" id="UP000261875"/>
    </source>
</evidence>
<dbReference type="Proteomes" id="UP000261875">
    <property type="component" value="Chromosome"/>
</dbReference>
<keyword evidence="1" id="KW-0472">Membrane</keyword>
<name>A0A2U8I6T8_9GAMM</name>
<sequence length="64" mass="7958">MFQVNFLPWRARQLKRRYHFWRNLFLLQAIMLITGIMLISLLWHSEHLQQQVTIRLLLQQQKVL</sequence>
<evidence type="ECO:0000256" key="1">
    <source>
        <dbReference type="SAM" id="Phobius"/>
    </source>
</evidence>
<feature type="transmembrane region" description="Helical" evidence="1">
    <location>
        <begin position="20"/>
        <end position="43"/>
    </location>
</feature>
<keyword evidence="1" id="KW-1133">Transmembrane helix</keyword>
<dbReference type="STRING" id="1878942.GCA_900128755_01156"/>
<keyword evidence="3" id="KW-1185">Reference proteome</keyword>
<organism evidence="2 3">
    <name type="scientific">Candidatus Fukatsuia symbiotica</name>
    <dbReference type="NCBI Taxonomy" id="1878942"/>
    <lineage>
        <taxon>Bacteria</taxon>
        <taxon>Pseudomonadati</taxon>
        <taxon>Pseudomonadota</taxon>
        <taxon>Gammaproteobacteria</taxon>
        <taxon>Enterobacterales</taxon>
        <taxon>Yersiniaceae</taxon>
        <taxon>Candidatus Fukatsuia</taxon>
    </lineage>
</organism>
<accession>A0A2U8I6T8</accession>
<dbReference type="EMBL" id="CP021659">
    <property type="protein sequence ID" value="AWK14893.1"/>
    <property type="molecule type" value="Genomic_DNA"/>
</dbReference>
<evidence type="ECO:0000313" key="2">
    <source>
        <dbReference type="EMBL" id="AWK14893.1"/>
    </source>
</evidence>
<reference evidence="2 3" key="1">
    <citation type="submission" date="2017-05" db="EMBL/GenBank/DDBJ databases">
        <title>Genome sequence of Candidatus Fukatsuia symbiotica and Candidatus Hamiltonella defensa from Acyrthosiphon pisum strain 5D.</title>
        <authorList>
            <person name="Patel V.A."/>
            <person name="Chevignon G."/>
            <person name="Russell J.A."/>
            <person name="Oliver K.M."/>
        </authorList>
    </citation>
    <scope>NUCLEOTIDE SEQUENCE [LARGE SCALE GENOMIC DNA]</scope>
    <source>
        <strain evidence="2 3">5D</strain>
    </source>
</reference>